<accession>A0A0K2V9G9</accession>
<reference evidence="1" key="1">
    <citation type="submission" date="2014-05" db="EMBL/GenBank/DDBJ databases">
        <authorList>
            <person name="Chronopoulou M."/>
        </authorList>
    </citation>
    <scope>NUCLEOTIDE SEQUENCE</scope>
    <source>
        <tissue evidence="1">Whole organism</tissue>
    </source>
</reference>
<dbReference type="EMBL" id="HACA01029215">
    <property type="protein sequence ID" value="CDW46576.1"/>
    <property type="molecule type" value="Transcribed_RNA"/>
</dbReference>
<organism evidence="1">
    <name type="scientific">Lepeophtheirus salmonis</name>
    <name type="common">Salmon louse</name>
    <name type="synonym">Caligus salmonis</name>
    <dbReference type="NCBI Taxonomy" id="72036"/>
    <lineage>
        <taxon>Eukaryota</taxon>
        <taxon>Metazoa</taxon>
        <taxon>Ecdysozoa</taxon>
        <taxon>Arthropoda</taxon>
        <taxon>Crustacea</taxon>
        <taxon>Multicrustacea</taxon>
        <taxon>Hexanauplia</taxon>
        <taxon>Copepoda</taxon>
        <taxon>Siphonostomatoida</taxon>
        <taxon>Caligidae</taxon>
        <taxon>Lepeophtheirus</taxon>
    </lineage>
</organism>
<sequence>MWGISCMPRISQAFKRCTNIICIVSIFELEYASISTSLQY</sequence>
<protein>
    <submittedName>
        <fullName evidence="1">Uncharacterized protein</fullName>
    </submittedName>
</protein>
<name>A0A0K2V9G9_LEPSM</name>
<proteinExistence type="predicted"/>
<evidence type="ECO:0000313" key="1">
    <source>
        <dbReference type="EMBL" id="CDW46576.1"/>
    </source>
</evidence>
<dbReference type="AlphaFoldDB" id="A0A0K2V9G9"/>